<name>A0ABN9WUU3_9DINO</name>
<evidence type="ECO:0000313" key="2">
    <source>
        <dbReference type="Proteomes" id="UP001189429"/>
    </source>
</evidence>
<protein>
    <submittedName>
        <fullName evidence="1">Uncharacterized protein</fullName>
    </submittedName>
</protein>
<gene>
    <name evidence="1" type="ORF">PCOR1329_LOCUS69733</name>
</gene>
<comment type="caution">
    <text evidence="1">The sequence shown here is derived from an EMBL/GenBank/DDBJ whole genome shotgun (WGS) entry which is preliminary data.</text>
</comment>
<keyword evidence="2" id="KW-1185">Reference proteome</keyword>
<dbReference type="EMBL" id="CAUYUJ010019170">
    <property type="protein sequence ID" value="CAK0889080.1"/>
    <property type="molecule type" value="Genomic_DNA"/>
</dbReference>
<evidence type="ECO:0000313" key="1">
    <source>
        <dbReference type="EMBL" id="CAK0889080.1"/>
    </source>
</evidence>
<accession>A0ABN9WUU3</accession>
<reference evidence="1" key="1">
    <citation type="submission" date="2023-10" db="EMBL/GenBank/DDBJ databases">
        <authorList>
            <person name="Chen Y."/>
            <person name="Shah S."/>
            <person name="Dougan E. K."/>
            <person name="Thang M."/>
            <person name="Chan C."/>
        </authorList>
    </citation>
    <scope>NUCLEOTIDE SEQUENCE [LARGE SCALE GENOMIC DNA]</scope>
</reference>
<organism evidence="1 2">
    <name type="scientific">Prorocentrum cordatum</name>
    <dbReference type="NCBI Taxonomy" id="2364126"/>
    <lineage>
        <taxon>Eukaryota</taxon>
        <taxon>Sar</taxon>
        <taxon>Alveolata</taxon>
        <taxon>Dinophyceae</taxon>
        <taxon>Prorocentrales</taxon>
        <taxon>Prorocentraceae</taxon>
        <taxon>Prorocentrum</taxon>
    </lineage>
</organism>
<dbReference type="Proteomes" id="UP001189429">
    <property type="component" value="Unassembled WGS sequence"/>
</dbReference>
<proteinExistence type="predicted"/>
<sequence>MRGSKYDAPVASHFLNCVRALPVQRGTVLAWSHRILHWGSASPVEAPEARKTLTFAMAAPAYEKPLIELGDGELPPFGARLALVAYTLVCYHHSAPVTPEMQRDLVEVLRRHSHHLTPAALLQATGESFFKSLAAFCRSSESQQAARIEELGAQMLGRLGMKSDWWALECSGPAR</sequence>